<feature type="compositionally biased region" description="Gly residues" evidence="3">
    <location>
        <begin position="108"/>
        <end position="156"/>
    </location>
</feature>
<dbReference type="Proteomes" id="UP000693738">
    <property type="component" value="Unassembled WGS sequence"/>
</dbReference>
<dbReference type="InterPro" id="IPR000504">
    <property type="entry name" value="RRM_dom"/>
</dbReference>
<organism evidence="5 6">
    <name type="scientific">Fusarium equiseti</name>
    <name type="common">Fusarium scirpi</name>
    <dbReference type="NCBI Taxonomy" id="61235"/>
    <lineage>
        <taxon>Eukaryota</taxon>
        <taxon>Fungi</taxon>
        <taxon>Dikarya</taxon>
        <taxon>Ascomycota</taxon>
        <taxon>Pezizomycotina</taxon>
        <taxon>Sordariomycetes</taxon>
        <taxon>Hypocreomycetidae</taxon>
        <taxon>Hypocreales</taxon>
        <taxon>Nectriaceae</taxon>
        <taxon>Fusarium</taxon>
        <taxon>Fusarium incarnatum-equiseti species complex</taxon>
    </lineage>
</organism>
<dbReference type="CDD" id="cd21608">
    <property type="entry name" value="RRM2_NsCP33_like"/>
    <property type="match status" value="1"/>
</dbReference>
<feature type="region of interest" description="Disordered" evidence="3">
    <location>
        <begin position="106"/>
        <end position="156"/>
    </location>
</feature>
<comment type="caution">
    <text evidence="5">The sequence shown here is derived from an EMBL/GenBank/DDBJ whole genome shotgun (WGS) entry which is preliminary data.</text>
</comment>
<sequence>MNFLRRFTFTSSPLLRTFTTTRAIMSKLYVGNLSWNTTDETLKSTFEEFGTVTDSIIMRDRETGRARGFGFVTFSSEEEATAAVNALNEQELDGRRIRVNVANARPAGGSGFGGGRGGYGGGRGGGYGGGDRSYGGGDRSYGGGDRSYGGGDRGGY</sequence>
<evidence type="ECO:0000256" key="3">
    <source>
        <dbReference type="SAM" id="MobiDB-lite"/>
    </source>
</evidence>
<dbReference type="SMART" id="SM00361">
    <property type="entry name" value="RRM_1"/>
    <property type="match status" value="1"/>
</dbReference>
<feature type="domain" description="RRM" evidence="4">
    <location>
        <begin position="26"/>
        <end position="104"/>
    </location>
</feature>
<protein>
    <recommendedName>
        <fullName evidence="4">RRM domain-containing protein</fullName>
    </recommendedName>
</protein>
<dbReference type="PROSITE" id="PS50102">
    <property type="entry name" value="RRM"/>
    <property type="match status" value="1"/>
</dbReference>
<evidence type="ECO:0000256" key="1">
    <source>
        <dbReference type="ARBA" id="ARBA00022884"/>
    </source>
</evidence>
<evidence type="ECO:0000313" key="5">
    <source>
        <dbReference type="EMBL" id="CAG7554633.1"/>
    </source>
</evidence>
<dbReference type="AlphaFoldDB" id="A0A8J2N8N9"/>
<keyword evidence="1 2" id="KW-0694">RNA-binding</keyword>
<name>A0A8J2N8N9_FUSEQ</name>
<reference evidence="5" key="1">
    <citation type="submission" date="2021-05" db="EMBL/GenBank/DDBJ databases">
        <authorList>
            <person name="Khan N."/>
        </authorList>
    </citation>
    <scope>NUCLEOTIDE SEQUENCE</scope>
</reference>
<evidence type="ECO:0000256" key="2">
    <source>
        <dbReference type="PROSITE-ProRule" id="PRU00176"/>
    </source>
</evidence>
<dbReference type="Pfam" id="PF00076">
    <property type="entry name" value="RRM_1"/>
    <property type="match status" value="1"/>
</dbReference>
<proteinExistence type="predicted"/>
<accession>A0A8J2N8N9</accession>
<dbReference type="InterPro" id="IPR048289">
    <property type="entry name" value="RRM2_NsCP33-like"/>
</dbReference>
<dbReference type="InterPro" id="IPR003954">
    <property type="entry name" value="RRM_euk-type"/>
</dbReference>
<evidence type="ECO:0000313" key="6">
    <source>
        <dbReference type="Proteomes" id="UP000693738"/>
    </source>
</evidence>
<evidence type="ECO:0000259" key="4">
    <source>
        <dbReference type="PROSITE" id="PS50102"/>
    </source>
</evidence>
<dbReference type="InterPro" id="IPR052462">
    <property type="entry name" value="SLIRP/GR-RBP-like"/>
</dbReference>
<dbReference type="SMART" id="SM00360">
    <property type="entry name" value="RRM"/>
    <property type="match status" value="1"/>
</dbReference>
<dbReference type="PANTHER" id="PTHR48027">
    <property type="entry name" value="HETEROGENEOUS NUCLEAR RIBONUCLEOPROTEIN 87F-RELATED"/>
    <property type="match status" value="1"/>
</dbReference>
<gene>
    <name evidence="5" type="ORF">FEQUK3_LOCUS358</name>
</gene>
<dbReference type="GO" id="GO:0003723">
    <property type="term" value="F:RNA binding"/>
    <property type="evidence" value="ECO:0007669"/>
    <property type="project" value="UniProtKB-UniRule"/>
</dbReference>
<dbReference type="EMBL" id="CAJSTJ010000022">
    <property type="protein sequence ID" value="CAG7554633.1"/>
    <property type="molecule type" value="Genomic_DNA"/>
</dbReference>